<dbReference type="PANTHER" id="PTHR13148:SF0">
    <property type="entry name" value="POST-GPI ATTACHMENT TO PROTEINS FACTOR 3"/>
    <property type="match status" value="1"/>
</dbReference>
<evidence type="ECO:0000256" key="12">
    <source>
        <dbReference type="SAM" id="MobiDB-lite"/>
    </source>
</evidence>
<keyword evidence="7 13" id="KW-0472">Membrane</keyword>
<comment type="function">
    <text evidence="9">Involved in the fatty acid remodeling steps of GPI-anchor maturation where the unsaturated acyl chain at sn-2 of inositol phosphate is replaced by a saturated stearoyl chain. May catalyze the first step of the fatty acid remodeling, by removing the unsaturated acyl chain at sn-2 of inositol phosphate, generating a lyso-GPI intermediate. The fatty acid remodeling steps is critical for the integration of GPI-APs into lipid rafts.</text>
</comment>
<feature type="transmembrane region" description="Helical" evidence="13">
    <location>
        <begin position="522"/>
        <end position="540"/>
    </location>
</feature>
<evidence type="ECO:0000256" key="6">
    <source>
        <dbReference type="ARBA" id="ARBA00022989"/>
    </source>
</evidence>
<comment type="similarity">
    <text evidence="2">Belongs to the PGAP3 family.</text>
</comment>
<dbReference type="Pfam" id="PF04080">
    <property type="entry name" value="Per1"/>
    <property type="match status" value="1"/>
</dbReference>
<feature type="transmembrane region" description="Helical" evidence="13">
    <location>
        <begin position="578"/>
        <end position="597"/>
    </location>
</feature>
<evidence type="ECO:0000256" key="2">
    <source>
        <dbReference type="ARBA" id="ARBA00006387"/>
    </source>
</evidence>
<keyword evidence="15" id="KW-1185">Reference proteome</keyword>
<evidence type="ECO:0000256" key="5">
    <source>
        <dbReference type="ARBA" id="ARBA00022729"/>
    </source>
</evidence>
<evidence type="ECO:0000313" key="14">
    <source>
        <dbReference type="Ensembl" id="ENSPCLP00000012057.1"/>
    </source>
</evidence>
<feature type="transmembrane region" description="Helical" evidence="13">
    <location>
        <begin position="609"/>
        <end position="628"/>
    </location>
</feature>
<evidence type="ECO:0000256" key="10">
    <source>
        <dbReference type="ARBA" id="ARBA00093638"/>
    </source>
</evidence>
<sequence length="645" mass="69527">MAPRRPLRESLRCGSAASRRAPGLHLAGTRSVPGSGEKGAPRAPAHPARSRAPEAPGGVGSPSVPAAPGSAAELRPAAPNSDIAGPGRHRNHRAASGAPSREQRCPPTPAAPSRAYRARGSRRTGTPGCSRSPIPAAPGFPVSVAPRTGGPGGGVGVQNRAALVSSVSGLRRRGSSTTGTARRRGTAAPGLPGCRARPPAPRAVRRHRAGPEAALDLAASAPRRTAPLRTELRPPAALRYPHTGPGPLEASDAPRHHGGIYPVSLCGERRRRGGEYPMILLALEDRSPPVMPAASGGAISRGAPRRPTSGAGRKPRRAAMAGGGAARAALLLLLGAATAPGPARGSQGDREPLYRECLGRCERRNCSGAALRHFRARQPLYMGLTGWTCHDDCKYECMWHTVRLYVQGGRRVPQFHGKWPFSRFLFVQEPASAFASLLNGLASFLMLLRYKAAVPPTSPMYPTCVAFAWVSVNAWFWSTVFHTRDTALTEKLDYFCASAVVLHSVYLCWVRTMGLRRPALIGIFRAFLLLFLACHISYLTLVRFDYGYNMAANVAIGLLNLLWWLWWCLRNRPRLPHVWKCAVVVLLLQAGALLELLDFPPLFWVLDAHALWHISTVPLNILFYSFLVDDSLYLLKANSDLSKVD</sequence>
<feature type="region of interest" description="Disordered" evidence="12">
    <location>
        <begin position="236"/>
        <end position="256"/>
    </location>
</feature>
<organism evidence="14 15">
    <name type="scientific">Phasianus colchicus</name>
    <name type="common">Common pheasant</name>
    <dbReference type="NCBI Taxonomy" id="9054"/>
    <lineage>
        <taxon>Eukaryota</taxon>
        <taxon>Metazoa</taxon>
        <taxon>Chordata</taxon>
        <taxon>Craniata</taxon>
        <taxon>Vertebrata</taxon>
        <taxon>Euteleostomi</taxon>
        <taxon>Archelosauria</taxon>
        <taxon>Archosauria</taxon>
        <taxon>Dinosauria</taxon>
        <taxon>Saurischia</taxon>
        <taxon>Theropoda</taxon>
        <taxon>Coelurosauria</taxon>
        <taxon>Aves</taxon>
        <taxon>Neognathae</taxon>
        <taxon>Galloanserae</taxon>
        <taxon>Galliformes</taxon>
        <taxon>Phasianidae</taxon>
        <taxon>Phasianinae</taxon>
        <taxon>Phasianus</taxon>
    </lineage>
</organism>
<dbReference type="AlphaFoldDB" id="A0A669PTL7"/>
<evidence type="ECO:0000256" key="13">
    <source>
        <dbReference type="SAM" id="Phobius"/>
    </source>
</evidence>
<name>A0A669PTL7_PHACC</name>
<dbReference type="GO" id="GO:0005789">
    <property type="term" value="C:endoplasmic reticulum membrane"/>
    <property type="evidence" value="ECO:0007669"/>
    <property type="project" value="TreeGrafter"/>
</dbReference>
<evidence type="ECO:0000256" key="4">
    <source>
        <dbReference type="ARBA" id="ARBA00022692"/>
    </source>
</evidence>
<evidence type="ECO:0000256" key="9">
    <source>
        <dbReference type="ARBA" id="ARBA00093305"/>
    </source>
</evidence>
<feature type="region of interest" description="Disordered" evidence="12">
    <location>
        <begin position="292"/>
        <end position="318"/>
    </location>
</feature>
<evidence type="ECO:0000256" key="1">
    <source>
        <dbReference type="ARBA" id="ARBA00004127"/>
    </source>
</evidence>
<keyword evidence="5" id="KW-0732">Signal</keyword>
<dbReference type="GO" id="GO:0016788">
    <property type="term" value="F:hydrolase activity, acting on ester bonds"/>
    <property type="evidence" value="ECO:0007669"/>
    <property type="project" value="TreeGrafter"/>
</dbReference>
<evidence type="ECO:0000313" key="15">
    <source>
        <dbReference type="Proteomes" id="UP000472261"/>
    </source>
</evidence>
<evidence type="ECO:0000256" key="8">
    <source>
        <dbReference type="ARBA" id="ARBA00032965"/>
    </source>
</evidence>
<reference evidence="14" key="2">
    <citation type="submission" date="2025-09" db="UniProtKB">
        <authorList>
            <consortium name="Ensembl"/>
        </authorList>
    </citation>
    <scope>IDENTIFICATION</scope>
</reference>
<feature type="compositionally biased region" description="Basic and acidic residues" evidence="12">
    <location>
        <begin position="1"/>
        <end position="11"/>
    </location>
</feature>
<dbReference type="PANTHER" id="PTHR13148">
    <property type="entry name" value="PER1-RELATED"/>
    <property type="match status" value="1"/>
</dbReference>
<keyword evidence="4 13" id="KW-0812">Transmembrane</keyword>
<dbReference type="Proteomes" id="UP000472261">
    <property type="component" value="Unplaced"/>
</dbReference>
<proteinExistence type="inferred from homology"/>
<keyword evidence="3" id="KW-0337">GPI-anchor biosynthesis</keyword>
<accession>A0A669PTL7</accession>
<dbReference type="InterPro" id="IPR007217">
    <property type="entry name" value="Per1-like"/>
</dbReference>
<feature type="compositionally biased region" description="Low complexity" evidence="12">
    <location>
        <begin position="162"/>
        <end position="197"/>
    </location>
</feature>
<keyword evidence="6 13" id="KW-1133">Transmembrane helix</keyword>
<feature type="transmembrane region" description="Helical" evidence="13">
    <location>
        <begin position="460"/>
        <end position="480"/>
    </location>
</feature>
<feature type="compositionally biased region" description="Low complexity" evidence="12">
    <location>
        <begin position="53"/>
        <end position="73"/>
    </location>
</feature>
<feature type="transmembrane region" description="Helical" evidence="13">
    <location>
        <begin position="546"/>
        <end position="566"/>
    </location>
</feature>
<evidence type="ECO:0000256" key="7">
    <source>
        <dbReference type="ARBA" id="ARBA00023136"/>
    </source>
</evidence>
<protein>
    <recommendedName>
        <fullName evidence="10">GPI-specific phospholipase A2-like PGAP3</fullName>
    </recommendedName>
    <alternativeName>
        <fullName evidence="8">PER1-like domain-containing protein 1</fullName>
    </alternativeName>
    <alternativeName>
        <fullName evidence="11">Post-GPI attachment to proteins factor 3</fullName>
    </alternativeName>
</protein>
<reference evidence="14" key="1">
    <citation type="submission" date="2025-08" db="UniProtKB">
        <authorList>
            <consortium name="Ensembl"/>
        </authorList>
    </citation>
    <scope>IDENTIFICATION</scope>
</reference>
<dbReference type="GO" id="GO:0006506">
    <property type="term" value="P:GPI anchor biosynthetic process"/>
    <property type="evidence" value="ECO:0007669"/>
    <property type="project" value="UniProtKB-KW"/>
</dbReference>
<comment type="subcellular location">
    <subcellularLocation>
        <location evidence="1">Endomembrane system</location>
        <topology evidence="1">Multi-pass membrane protein</topology>
    </subcellularLocation>
</comment>
<evidence type="ECO:0000256" key="11">
    <source>
        <dbReference type="ARBA" id="ARBA00093677"/>
    </source>
</evidence>
<feature type="region of interest" description="Disordered" evidence="12">
    <location>
        <begin position="1"/>
        <end position="213"/>
    </location>
</feature>
<evidence type="ECO:0000256" key="3">
    <source>
        <dbReference type="ARBA" id="ARBA00022502"/>
    </source>
</evidence>
<dbReference type="Ensembl" id="ENSPCLT00000016080.1">
    <property type="protein sequence ID" value="ENSPCLP00000012057.1"/>
    <property type="gene ID" value="ENSPCLG00000009919.1"/>
</dbReference>